<keyword evidence="2" id="KW-1185">Reference proteome</keyword>
<organism evidence="1 2">
    <name type="scientific">Luoshenia tenuis</name>
    <dbReference type="NCBI Taxonomy" id="2763654"/>
    <lineage>
        <taxon>Bacteria</taxon>
        <taxon>Bacillati</taxon>
        <taxon>Bacillota</taxon>
        <taxon>Clostridia</taxon>
        <taxon>Christensenellales</taxon>
        <taxon>Christensenellaceae</taxon>
        <taxon>Luoshenia</taxon>
    </lineage>
</organism>
<reference evidence="1" key="1">
    <citation type="submission" date="2020-08" db="EMBL/GenBank/DDBJ databases">
        <title>Genome public.</title>
        <authorList>
            <person name="Liu C."/>
            <person name="Sun Q."/>
        </authorList>
    </citation>
    <scope>NUCLEOTIDE SEQUENCE</scope>
    <source>
        <strain evidence="1">NSJ-44</strain>
    </source>
</reference>
<comment type="caution">
    <text evidence="1">The sequence shown here is derived from an EMBL/GenBank/DDBJ whole genome shotgun (WGS) entry which is preliminary data.</text>
</comment>
<gene>
    <name evidence="1" type="ORF">H8699_10400</name>
</gene>
<name>A0A926D1I7_9FIRM</name>
<sequence>MNRISILTGNYGSGKTEIALEMARRLAAKGRTALVDLDIVNPYFRSSTQRQALEALGVKVYAPNFAGTNLDLPSLPGEIVAVFEDPDVQVVFDVGGDATGAAALGRYHRYFEREGYELLYVVNACRPLSGTPEEIAGLLAQIEAKSQLKVSALINNTNLALETDADTLMAGQQVVQAVARTLGLPIAYLAGMPQVLEALPQAVRQAYEGRLFAFTPVMRPDWLDE</sequence>
<protein>
    <submittedName>
        <fullName evidence="1">ParA family protein</fullName>
    </submittedName>
</protein>
<evidence type="ECO:0000313" key="1">
    <source>
        <dbReference type="EMBL" id="MBC8529837.1"/>
    </source>
</evidence>
<dbReference type="Proteomes" id="UP000654279">
    <property type="component" value="Unassembled WGS sequence"/>
</dbReference>
<proteinExistence type="predicted"/>
<dbReference type="InterPro" id="IPR027417">
    <property type="entry name" value="P-loop_NTPase"/>
</dbReference>
<dbReference type="AlphaFoldDB" id="A0A926D1I7"/>
<evidence type="ECO:0000313" key="2">
    <source>
        <dbReference type="Proteomes" id="UP000654279"/>
    </source>
</evidence>
<dbReference type="EMBL" id="JACRSO010000004">
    <property type="protein sequence ID" value="MBC8529837.1"/>
    <property type="molecule type" value="Genomic_DNA"/>
</dbReference>
<accession>A0A926D1I7</accession>
<dbReference type="SUPFAM" id="SSF52540">
    <property type="entry name" value="P-loop containing nucleoside triphosphate hydrolases"/>
    <property type="match status" value="1"/>
</dbReference>
<dbReference type="Gene3D" id="3.40.50.300">
    <property type="entry name" value="P-loop containing nucleotide triphosphate hydrolases"/>
    <property type="match status" value="1"/>
</dbReference>
<dbReference type="RefSeq" id="WP_249285646.1">
    <property type="nucleotide sequence ID" value="NZ_JACRSO010000004.1"/>
</dbReference>